<proteinExistence type="predicted"/>
<evidence type="ECO:0000256" key="1">
    <source>
        <dbReference type="ARBA" id="ARBA00022801"/>
    </source>
</evidence>
<dbReference type="CDD" id="cd03443">
    <property type="entry name" value="PaaI_thioesterase"/>
    <property type="match status" value="1"/>
</dbReference>
<dbReference type="EMBL" id="JBHRXV010000011">
    <property type="protein sequence ID" value="MFC3713766.1"/>
    <property type="molecule type" value="Genomic_DNA"/>
</dbReference>
<reference evidence="4" key="1">
    <citation type="journal article" date="2019" name="Int. J. Syst. Evol. Microbiol.">
        <title>The Global Catalogue of Microorganisms (GCM) 10K type strain sequencing project: providing services to taxonomists for standard genome sequencing and annotation.</title>
        <authorList>
            <consortium name="The Broad Institute Genomics Platform"/>
            <consortium name="The Broad Institute Genome Sequencing Center for Infectious Disease"/>
            <person name="Wu L."/>
            <person name="Ma J."/>
        </authorList>
    </citation>
    <scope>NUCLEOTIDE SEQUENCE [LARGE SCALE GENOMIC DNA]</scope>
    <source>
        <strain evidence="4">KCTC 42644</strain>
    </source>
</reference>
<evidence type="ECO:0000313" key="4">
    <source>
        <dbReference type="Proteomes" id="UP001595615"/>
    </source>
</evidence>
<keyword evidence="1 3" id="KW-0378">Hydrolase</keyword>
<name>A0ABV7XCY0_9SPHN</name>
<dbReference type="SUPFAM" id="SSF54637">
    <property type="entry name" value="Thioesterase/thiol ester dehydrase-isomerase"/>
    <property type="match status" value="1"/>
</dbReference>
<accession>A0ABV7XCY0</accession>
<evidence type="ECO:0000313" key="3">
    <source>
        <dbReference type="EMBL" id="MFC3713766.1"/>
    </source>
</evidence>
<dbReference type="RefSeq" id="WP_380862580.1">
    <property type="nucleotide sequence ID" value="NZ_JBHRXV010000011.1"/>
</dbReference>
<dbReference type="Pfam" id="PF03061">
    <property type="entry name" value="4HBT"/>
    <property type="match status" value="1"/>
</dbReference>
<sequence length="149" mass="16369">MPMTDEELLERMNKYVPPTALMLGYRMIALDSARGWVRIRYDGKPEFCNPMGNLQGGIVAAMLDDAAATSAVVKSGERIVVPTLEFKTSFLAPAPQGELFAEGRCLKLGKRAAFMEADLFDPAGKLLARMSCTAMPTPMPDKHSMVERK</sequence>
<evidence type="ECO:0000259" key="2">
    <source>
        <dbReference type="Pfam" id="PF03061"/>
    </source>
</evidence>
<dbReference type="PANTHER" id="PTHR43240:SF1">
    <property type="entry name" value="BLR5584 PROTEIN"/>
    <property type="match status" value="1"/>
</dbReference>
<dbReference type="NCBIfam" id="TIGR00369">
    <property type="entry name" value="unchar_dom_1"/>
    <property type="match status" value="1"/>
</dbReference>
<protein>
    <submittedName>
        <fullName evidence="3">PaaI family thioesterase</fullName>
        <ecNumber evidence="3">3.1.2.-</ecNumber>
    </submittedName>
</protein>
<feature type="domain" description="Thioesterase" evidence="2">
    <location>
        <begin position="51"/>
        <end position="127"/>
    </location>
</feature>
<dbReference type="InterPro" id="IPR003736">
    <property type="entry name" value="PAAI_dom"/>
</dbReference>
<dbReference type="PANTHER" id="PTHR43240">
    <property type="entry name" value="1,4-DIHYDROXY-2-NAPHTHOYL-COA THIOESTERASE 1"/>
    <property type="match status" value="1"/>
</dbReference>
<dbReference type="InterPro" id="IPR029069">
    <property type="entry name" value="HotDog_dom_sf"/>
</dbReference>
<dbReference type="Proteomes" id="UP001595615">
    <property type="component" value="Unassembled WGS sequence"/>
</dbReference>
<dbReference type="InterPro" id="IPR006683">
    <property type="entry name" value="Thioestr_dom"/>
</dbReference>
<dbReference type="GO" id="GO:0016787">
    <property type="term" value="F:hydrolase activity"/>
    <property type="evidence" value="ECO:0007669"/>
    <property type="project" value="UniProtKB-KW"/>
</dbReference>
<dbReference type="EC" id="3.1.2.-" evidence="3"/>
<comment type="caution">
    <text evidence="3">The sequence shown here is derived from an EMBL/GenBank/DDBJ whole genome shotgun (WGS) entry which is preliminary data.</text>
</comment>
<keyword evidence="4" id="KW-1185">Reference proteome</keyword>
<gene>
    <name evidence="3" type="ORF">ACFOMD_14410</name>
</gene>
<organism evidence="3 4">
    <name type="scientific">Sphingoaurantiacus capsulatus</name>
    <dbReference type="NCBI Taxonomy" id="1771310"/>
    <lineage>
        <taxon>Bacteria</taxon>
        <taxon>Pseudomonadati</taxon>
        <taxon>Pseudomonadota</taxon>
        <taxon>Alphaproteobacteria</taxon>
        <taxon>Sphingomonadales</taxon>
        <taxon>Sphingosinicellaceae</taxon>
        <taxon>Sphingoaurantiacus</taxon>
    </lineage>
</organism>
<dbReference type="Gene3D" id="3.10.129.10">
    <property type="entry name" value="Hotdog Thioesterase"/>
    <property type="match status" value="1"/>
</dbReference>